<dbReference type="GO" id="GO:0010468">
    <property type="term" value="P:regulation of gene expression"/>
    <property type="evidence" value="ECO:0007669"/>
    <property type="project" value="TreeGrafter"/>
</dbReference>
<dbReference type="OrthoDB" id="194358at2759"/>
<feature type="region of interest" description="Disordered" evidence="4">
    <location>
        <begin position="66"/>
        <end position="87"/>
    </location>
</feature>
<comment type="caution">
    <text evidence="5">The sequence shown here is derived from an EMBL/GenBank/DDBJ whole genome shotgun (WGS) entry which is preliminary data.</text>
</comment>
<name>V8NPU6_OPHHA</name>
<evidence type="ECO:0000313" key="5">
    <source>
        <dbReference type="EMBL" id="ETE63698.1"/>
    </source>
</evidence>
<dbReference type="PROSITE" id="PS50088">
    <property type="entry name" value="ANK_REPEAT"/>
    <property type="match status" value="1"/>
</dbReference>
<dbReference type="InterPro" id="IPR002110">
    <property type="entry name" value="Ankyrin_rpt"/>
</dbReference>
<dbReference type="EMBL" id="AZIM01002616">
    <property type="protein sequence ID" value="ETE63698.1"/>
    <property type="molecule type" value="Genomic_DNA"/>
</dbReference>
<dbReference type="PROSITE" id="PS50297">
    <property type="entry name" value="ANK_REP_REGION"/>
    <property type="match status" value="1"/>
</dbReference>
<protein>
    <submittedName>
        <fullName evidence="5">NF-kappa-B inhibitor delta</fullName>
    </submittedName>
</protein>
<dbReference type="Pfam" id="PF00023">
    <property type="entry name" value="Ank"/>
    <property type="match status" value="1"/>
</dbReference>
<keyword evidence="1" id="KW-0677">Repeat</keyword>
<dbReference type="PANTHER" id="PTHR24124:SF7">
    <property type="entry name" value="NF-KAPPA-B INHIBITOR DELTA"/>
    <property type="match status" value="1"/>
</dbReference>
<feature type="repeat" description="ANK" evidence="3">
    <location>
        <begin position="325"/>
        <end position="361"/>
    </location>
</feature>
<evidence type="ECO:0000313" key="6">
    <source>
        <dbReference type="Proteomes" id="UP000018936"/>
    </source>
</evidence>
<dbReference type="SUPFAM" id="SSF48403">
    <property type="entry name" value="Ankyrin repeat"/>
    <property type="match status" value="1"/>
</dbReference>
<organism evidence="5 6">
    <name type="scientific">Ophiophagus hannah</name>
    <name type="common">King cobra</name>
    <name type="synonym">Naja hannah</name>
    <dbReference type="NCBI Taxonomy" id="8665"/>
    <lineage>
        <taxon>Eukaryota</taxon>
        <taxon>Metazoa</taxon>
        <taxon>Chordata</taxon>
        <taxon>Craniata</taxon>
        <taxon>Vertebrata</taxon>
        <taxon>Euteleostomi</taxon>
        <taxon>Lepidosauria</taxon>
        <taxon>Squamata</taxon>
        <taxon>Bifurcata</taxon>
        <taxon>Unidentata</taxon>
        <taxon>Episquamata</taxon>
        <taxon>Toxicofera</taxon>
        <taxon>Serpentes</taxon>
        <taxon>Colubroidea</taxon>
        <taxon>Elapidae</taxon>
        <taxon>Elapinae</taxon>
        <taxon>Ophiophagus</taxon>
    </lineage>
</organism>
<dbReference type="Gene3D" id="1.25.40.20">
    <property type="entry name" value="Ankyrin repeat-containing domain"/>
    <property type="match status" value="1"/>
</dbReference>
<dbReference type="PANTHER" id="PTHR24124">
    <property type="entry name" value="ANKYRIN REPEAT FAMILY A"/>
    <property type="match status" value="1"/>
</dbReference>
<evidence type="ECO:0000256" key="4">
    <source>
        <dbReference type="SAM" id="MobiDB-lite"/>
    </source>
</evidence>
<reference evidence="5 6" key="1">
    <citation type="journal article" date="2013" name="Proc. Natl. Acad. Sci. U.S.A.">
        <title>The king cobra genome reveals dynamic gene evolution and adaptation in the snake venom system.</title>
        <authorList>
            <person name="Vonk F.J."/>
            <person name="Casewell N.R."/>
            <person name="Henkel C.V."/>
            <person name="Heimberg A.M."/>
            <person name="Jansen H.J."/>
            <person name="McCleary R.J."/>
            <person name="Kerkkamp H.M."/>
            <person name="Vos R.A."/>
            <person name="Guerreiro I."/>
            <person name="Calvete J.J."/>
            <person name="Wuster W."/>
            <person name="Woods A.E."/>
            <person name="Logan J.M."/>
            <person name="Harrison R.A."/>
            <person name="Castoe T.A."/>
            <person name="de Koning A.P."/>
            <person name="Pollock D.D."/>
            <person name="Yandell M."/>
            <person name="Calderon D."/>
            <person name="Renjifo C."/>
            <person name="Currier R.B."/>
            <person name="Salgado D."/>
            <person name="Pla D."/>
            <person name="Sanz L."/>
            <person name="Hyder A.S."/>
            <person name="Ribeiro J.M."/>
            <person name="Arntzen J.W."/>
            <person name="van den Thillart G.E."/>
            <person name="Boetzer M."/>
            <person name="Pirovano W."/>
            <person name="Dirks R.P."/>
            <person name="Spaink H.P."/>
            <person name="Duboule D."/>
            <person name="McGlinn E."/>
            <person name="Kini R.M."/>
            <person name="Richardson M.K."/>
        </authorList>
    </citation>
    <scope>NUCLEOTIDE SEQUENCE</scope>
    <source>
        <tissue evidence="5">Blood</tissue>
    </source>
</reference>
<dbReference type="InterPro" id="IPR036770">
    <property type="entry name" value="Ankyrin_rpt-contain_sf"/>
</dbReference>
<sequence>MGSVALQRELRRPCWEGTHPGAFEEGEASSCRVKCGSEKWKPAVSVSCKGPPPQTVRKLLEQRRQQQAALSHSTAPLIPPGALEASWPEPHGTIEKGVSTLGQSTVPQYPVAAFPAWQPDASSQGAFSPDFHYPGVDPGNNFHLQPQGSQYDVMSPCPPLETNIYGAAGPGGPGEVYTSKITSAVNYEKVATEAVHLYPSSETPWLGQEQSNACLLLPGSYADLSVDVDPGELTQARAEIQNIDLSHLLQQDEDGDMLLHLFVAQDVNAMDQKGQTVLHLGATYGLPSVIETQNMEPLSQHHLQHLLLCIQRLLQLGADYKSQAHGNTALHMAAGLHGHPYQEQIVRLLLDHWADPTARNPENEQPVHLLTSGPAAEQLRLLLRSRRSGPGSTYIALGLAF</sequence>
<accession>V8NPU6</accession>
<evidence type="ECO:0000256" key="2">
    <source>
        <dbReference type="ARBA" id="ARBA00023043"/>
    </source>
</evidence>
<dbReference type="GO" id="GO:0005634">
    <property type="term" value="C:nucleus"/>
    <property type="evidence" value="ECO:0007669"/>
    <property type="project" value="TreeGrafter"/>
</dbReference>
<dbReference type="AlphaFoldDB" id="V8NPU6"/>
<gene>
    <name evidence="5" type="primary">Nfkbid</name>
    <name evidence="5" type="ORF">L345_10535</name>
</gene>
<evidence type="ECO:0000256" key="3">
    <source>
        <dbReference type="PROSITE-ProRule" id="PRU00023"/>
    </source>
</evidence>
<feature type="non-terminal residue" evidence="5">
    <location>
        <position position="1"/>
    </location>
</feature>
<dbReference type="Proteomes" id="UP000018936">
    <property type="component" value="Unassembled WGS sequence"/>
</dbReference>
<keyword evidence="6" id="KW-1185">Reference proteome</keyword>
<evidence type="ECO:0000256" key="1">
    <source>
        <dbReference type="ARBA" id="ARBA00022737"/>
    </source>
</evidence>
<proteinExistence type="predicted"/>
<keyword evidence="2 3" id="KW-0040">ANK repeat</keyword>